<evidence type="ECO:0000313" key="2">
    <source>
        <dbReference type="Proteomes" id="UP000326565"/>
    </source>
</evidence>
<proteinExistence type="predicted"/>
<evidence type="ECO:0000313" key="1">
    <source>
        <dbReference type="EMBL" id="KAB8067608.1"/>
    </source>
</evidence>
<keyword evidence="2" id="KW-1185">Reference proteome</keyword>
<gene>
    <name evidence="1" type="ORF">BDV29DRAFT_85607</name>
</gene>
<accession>A0A5N5WGX0</accession>
<name>A0A5N5WGX0_9EURO</name>
<protein>
    <submittedName>
        <fullName evidence="1">Uncharacterized protein</fullName>
    </submittedName>
</protein>
<dbReference type="Proteomes" id="UP000326565">
    <property type="component" value="Unassembled WGS sequence"/>
</dbReference>
<sequence>MDYYTMNLGCRSLLTIVIMSEKLPFFSHKRGVFSELLAALDFRQWRAFSLSLWMRVGQRYGAFGHIVLLRFSDRLYFTTMMTRISFYEFLYCCGSFSIHASRASRPGFC</sequence>
<dbReference type="EMBL" id="ML732464">
    <property type="protein sequence ID" value="KAB8067608.1"/>
    <property type="molecule type" value="Genomic_DNA"/>
</dbReference>
<dbReference type="OrthoDB" id="4508467at2759"/>
<organism evidence="1 2">
    <name type="scientific">Aspergillus leporis</name>
    <dbReference type="NCBI Taxonomy" id="41062"/>
    <lineage>
        <taxon>Eukaryota</taxon>
        <taxon>Fungi</taxon>
        <taxon>Dikarya</taxon>
        <taxon>Ascomycota</taxon>
        <taxon>Pezizomycotina</taxon>
        <taxon>Eurotiomycetes</taxon>
        <taxon>Eurotiomycetidae</taxon>
        <taxon>Eurotiales</taxon>
        <taxon>Aspergillaceae</taxon>
        <taxon>Aspergillus</taxon>
        <taxon>Aspergillus subgen. Circumdati</taxon>
    </lineage>
</organism>
<reference evidence="1 2" key="1">
    <citation type="submission" date="2019-04" db="EMBL/GenBank/DDBJ databases">
        <title>Friends and foes A comparative genomics study of 23 Aspergillus species from section Flavi.</title>
        <authorList>
            <consortium name="DOE Joint Genome Institute"/>
            <person name="Kjaerbolling I."/>
            <person name="Vesth T."/>
            <person name="Frisvad J.C."/>
            <person name="Nybo J.L."/>
            <person name="Theobald S."/>
            <person name="Kildgaard S."/>
            <person name="Isbrandt T."/>
            <person name="Kuo A."/>
            <person name="Sato A."/>
            <person name="Lyhne E.K."/>
            <person name="Kogle M.E."/>
            <person name="Wiebenga A."/>
            <person name="Kun R.S."/>
            <person name="Lubbers R.J."/>
            <person name="Makela M.R."/>
            <person name="Barry K."/>
            <person name="Chovatia M."/>
            <person name="Clum A."/>
            <person name="Daum C."/>
            <person name="Haridas S."/>
            <person name="He G."/>
            <person name="LaButti K."/>
            <person name="Lipzen A."/>
            <person name="Mondo S."/>
            <person name="Riley R."/>
            <person name="Salamov A."/>
            <person name="Simmons B.A."/>
            <person name="Magnuson J.K."/>
            <person name="Henrissat B."/>
            <person name="Mortensen U.H."/>
            <person name="Larsen T.O."/>
            <person name="Devries R.P."/>
            <person name="Grigoriev I.V."/>
            <person name="Machida M."/>
            <person name="Baker S.E."/>
            <person name="Andersen M.R."/>
        </authorList>
    </citation>
    <scope>NUCLEOTIDE SEQUENCE [LARGE SCALE GENOMIC DNA]</scope>
    <source>
        <strain evidence="1 2">CBS 151.66</strain>
    </source>
</reference>
<dbReference type="AlphaFoldDB" id="A0A5N5WGX0"/>